<dbReference type="RefSeq" id="XP_003677482.1">
    <property type="nucleotide sequence ID" value="XM_003677434.1"/>
</dbReference>
<dbReference type="OMA" id="LWRIKKN"/>
<dbReference type="PANTHER" id="PTHR19302:SF33">
    <property type="entry name" value="GAMMA-TUBULIN COMPLEX COMPONENT 5"/>
    <property type="match status" value="1"/>
</dbReference>
<dbReference type="GO" id="GO:0043015">
    <property type="term" value="F:gamma-tubulin binding"/>
    <property type="evidence" value="ECO:0007669"/>
    <property type="project" value="EnsemblFungi"/>
</dbReference>
<evidence type="ECO:0000256" key="3">
    <source>
        <dbReference type="ARBA" id="ARBA00022701"/>
    </source>
</evidence>
<dbReference type="GO" id="GO:0005822">
    <property type="term" value="C:inner plaque of spindle pole body"/>
    <property type="evidence" value="ECO:0007669"/>
    <property type="project" value="EnsemblFungi"/>
</dbReference>
<dbReference type="InterPro" id="IPR007259">
    <property type="entry name" value="GCP"/>
</dbReference>
<dbReference type="GO" id="GO:0000922">
    <property type="term" value="C:spindle pole"/>
    <property type="evidence" value="ECO:0007669"/>
    <property type="project" value="InterPro"/>
</dbReference>
<dbReference type="InterPro" id="IPR040457">
    <property type="entry name" value="GCP_C"/>
</dbReference>
<dbReference type="GO" id="GO:0007020">
    <property type="term" value="P:microtubule nucleation"/>
    <property type="evidence" value="ECO:0007669"/>
    <property type="project" value="EnsemblFungi"/>
</dbReference>
<organism evidence="8 9">
    <name type="scientific">Naumovozyma castellii</name>
    <name type="common">Yeast</name>
    <name type="synonym">Saccharomyces castellii</name>
    <dbReference type="NCBI Taxonomy" id="27288"/>
    <lineage>
        <taxon>Eukaryota</taxon>
        <taxon>Fungi</taxon>
        <taxon>Dikarya</taxon>
        <taxon>Ascomycota</taxon>
        <taxon>Saccharomycotina</taxon>
        <taxon>Saccharomycetes</taxon>
        <taxon>Saccharomycetales</taxon>
        <taxon>Saccharomycetaceae</taxon>
        <taxon>Naumovozyma</taxon>
    </lineage>
</organism>
<dbReference type="STRING" id="1064592.G0VI95"/>
<dbReference type="InterPro" id="IPR042241">
    <property type="entry name" value="GCP_C_sf"/>
</dbReference>
<sequence>MDLDAALSPVLEALVPHALSDVSLRSLLRELSLLLRSPAKSSAHLQTILQVYKDQLPSTIENNASWQKLENLLLPLCSLKKNDDITKYLSVFQSMLSPGLPSPDGRNQRYSYQGPNRNLNSPFNPTISPNRAHSVYSESFENFDRYSDKRSLPSVYKDNRTINNTITLRELSDQYYRNMVPQDVMLRYAAYTLVATTSDMFPMDFNVIQIPSNIPNSDSAMLHLIFEAGLLYQSLNLIVNQHKSSNISPIKKALIIHLSKELRKYTAFINNLTISNNLTSLKALYIELFEYVSVLRIYFQFMEHFEATSGDMYLSEFHSWKSHGDLLVSRVATELFDCLLSLYFEYLFNWLVAAKVESTFNDFFIKVQDNHDEKINIIPVTLISEKLPHFLDGEMGNKIYIIGKTYIFLTKYCKELEKSNEFAKKYSVIYSNLLHNGISNELFNTINQQYDEILQITHTLLCEKFHYKNMLYALKDFLLMGKSDLIEILTKKAIDLLMSPATTIQGYRLTSSLQEAVQQSSINHWINQTDKNFIINGLDARVLDMGHGSVGWDIFTLDYNMEPPLSLVLNVNREGGKKEYLRIFNFLWRFKKNAYFFNDEMLRSNELLKMLSKIRVGNPLAKDILTKLSKFCILRSKLHQFNSMMESYCLNFIIEKEFNTLESKLNSTENDIILLGNKFSESDTTTPIQKPMKDILHLTVDSERNNNGNQVIRRTNSKTLLNIDELDNAHNTFLHSVRSHKLLLANSDSNIGTYSGNPYPISLMIIMETVFKFIEFYSKLNDISEKVLIQLNLADTGNLGDLLTQFTSASLSTVQEYKRFNHQLYVFCKDLKSDDEDDLRVLSRMLR</sequence>
<evidence type="ECO:0000313" key="9">
    <source>
        <dbReference type="Proteomes" id="UP000001640"/>
    </source>
</evidence>
<dbReference type="eggNOG" id="KOG2000">
    <property type="taxonomic scope" value="Eukaryota"/>
</dbReference>
<evidence type="ECO:0000259" key="7">
    <source>
        <dbReference type="Pfam" id="PF17681"/>
    </source>
</evidence>
<evidence type="ECO:0000259" key="6">
    <source>
        <dbReference type="Pfam" id="PF04130"/>
    </source>
</evidence>
<dbReference type="Gene3D" id="1.20.120.1900">
    <property type="entry name" value="Gamma-tubulin complex, C-terminal domain"/>
    <property type="match status" value="1"/>
</dbReference>
<dbReference type="GO" id="GO:0005874">
    <property type="term" value="C:microtubule"/>
    <property type="evidence" value="ECO:0007669"/>
    <property type="project" value="UniProtKB-KW"/>
</dbReference>
<evidence type="ECO:0000256" key="5">
    <source>
        <dbReference type="RuleBase" id="RU363050"/>
    </source>
</evidence>
<comment type="subcellular location">
    <subcellularLocation>
        <location evidence="5">Cytoplasm</location>
        <location evidence="5">Cytoskeleton</location>
        <location evidence="5">Microtubule organizing center</location>
    </subcellularLocation>
</comment>
<dbReference type="GO" id="GO:0008275">
    <property type="term" value="C:gamma-tubulin small complex"/>
    <property type="evidence" value="ECO:0007669"/>
    <property type="project" value="EnsemblFungi"/>
</dbReference>
<accession>G0VI95</accession>
<proteinExistence type="inferred from homology"/>
<dbReference type="GO" id="GO:0005824">
    <property type="term" value="C:outer plaque of spindle pole body"/>
    <property type="evidence" value="ECO:0007669"/>
    <property type="project" value="EnsemblFungi"/>
</dbReference>
<dbReference type="GO" id="GO:0051321">
    <property type="term" value="P:meiotic cell cycle"/>
    <property type="evidence" value="ECO:0007669"/>
    <property type="project" value="TreeGrafter"/>
</dbReference>
<keyword evidence="3 5" id="KW-0493">Microtubule</keyword>
<keyword evidence="4 5" id="KW-0206">Cytoskeleton</keyword>
<dbReference type="AlphaFoldDB" id="G0VI95"/>
<comment type="similarity">
    <text evidence="1 5">Belongs to the TUBGCP family.</text>
</comment>
<dbReference type="GeneID" id="96904795"/>
<dbReference type="InterPro" id="IPR041470">
    <property type="entry name" value="GCP_N"/>
</dbReference>
<feature type="domain" description="Gamma tubulin complex component C-terminal" evidence="6">
    <location>
        <begin position="470"/>
        <end position="843"/>
    </location>
</feature>
<dbReference type="GO" id="GO:0051225">
    <property type="term" value="P:spindle assembly"/>
    <property type="evidence" value="ECO:0007669"/>
    <property type="project" value="TreeGrafter"/>
</dbReference>
<dbReference type="FunCoup" id="G0VI95">
    <property type="interactions" value="249"/>
</dbReference>
<dbReference type="Proteomes" id="UP000001640">
    <property type="component" value="Chromosome 7"/>
</dbReference>
<evidence type="ECO:0000313" key="8">
    <source>
        <dbReference type="EMBL" id="CCC71130.1"/>
    </source>
</evidence>
<reference key="2">
    <citation type="submission" date="2011-08" db="EMBL/GenBank/DDBJ databases">
        <title>Genome sequence of Naumovozyma castellii.</title>
        <authorList>
            <person name="Gordon J.L."/>
            <person name="Armisen D."/>
            <person name="Proux-Wera E."/>
            <person name="OhEigeartaigh S.S."/>
            <person name="Byrne K.P."/>
            <person name="Wolfe K.H."/>
        </authorList>
    </citation>
    <scope>NUCLEOTIDE SEQUENCE</scope>
    <source>
        <strain>Type strain:CBS 4309</strain>
    </source>
</reference>
<dbReference type="GO" id="GO:0051011">
    <property type="term" value="F:microtubule minus-end binding"/>
    <property type="evidence" value="ECO:0007669"/>
    <property type="project" value="TreeGrafter"/>
</dbReference>
<reference evidence="8 9" key="1">
    <citation type="journal article" date="2011" name="Proc. Natl. Acad. Sci. U.S.A.">
        <title>Evolutionary erosion of yeast sex chromosomes by mating-type switching accidents.</title>
        <authorList>
            <person name="Gordon J.L."/>
            <person name="Armisen D."/>
            <person name="Proux-Wera E."/>
            <person name="Oheigeartaigh S.S."/>
            <person name="Byrne K.P."/>
            <person name="Wolfe K.H."/>
        </authorList>
    </citation>
    <scope>NUCLEOTIDE SEQUENCE [LARGE SCALE GENOMIC DNA]</scope>
    <source>
        <strain evidence="9">ATCC 76901 / BCRC 22586 / CBS 4309 / NBRC 1992 / NRRL Y-12630</strain>
    </source>
</reference>
<dbReference type="OrthoDB" id="5860513at2759"/>
<dbReference type="Pfam" id="PF04130">
    <property type="entry name" value="GCP_C_terminal"/>
    <property type="match status" value="1"/>
</dbReference>
<dbReference type="InParanoid" id="G0VI95"/>
<dbReference type="GO" id="GO:0031122">
    <property type="term" value="P:cytoplasmic microtubule organization"/>
    <property type="evidence" value="ECO:0007669"/>
    <property type="project" value="TreeGrafter"/>
</dbReference>
<dbReference type="HOGENOM" id="CLU_333507_0_0_1"/>
<dbReference type="EMBL" id="HE576758">
    <property type="protein sequence ID" value="CCC71130.1"/>
    <property type="molecule type" value="Genomic_DNA"/>
</dbReference>
<evidence type="ECO:0000256" key="1">
    <source>
        <dbReference type="ARBA" id="ARBA00010337"/>
    </source>
</evidence>
<keyword evidence="2 5" id="KW-0963">Cytoplasm</keyword>
<keyword evidence="9" id="KW-1185">Reference proteome</keyword>
<evidence type="ECO:0000256" key="2">
    <source>
        <dbReference type="ARBA" id="ARBA00022490"/>
    </source>
</evidence>
<dbReference type="PANTHER" id="PTHR19302">
    <property type="entry name" value="GAMMA TUBULIN COMPLEX PROTEIN"/>
    <property type="match status" value="1"/>
</dbReference>
<feature type="domain" description="Gamma tubulin complex component protein N-terminal" evidence="7">
    <location>
        <begin position="186"/>
        <end position="464"/>
    </location>
</feature>
<dbReference type="Pfam" id="PF17681">
    <property type="entry name" value="GCP_N_terminal"/>
    <property type="match status" value="1"/>
</dbReference>
<evidence type="ECO:0000256" key="4">
    <source>
        <dbReference type="ARBA" id="ARBA00023212"/>
    </source>
</evidence>
<gene>
    <name evidence="8" type="primary">NCAS0G02430</name>
    <name evidence="8" type="ordered locus">NCAS_0G02430</name>
</gene>
<dbReference type="GO" id="GO:0007052">
    <property type="term" value="P:mitotic spindle organization"/>
    <property type="evidence" value="ECO:0007669"/>
    <property type="project" value="EnsemblFungi"/>
</dbReference>
<dbReference type="KEGG" id="ncs:NCAS_0G02430"/>
<name>G0VI95_NAUCA</name>
<protein>
    <recommendedName>
        <fullName evidence="5">Spindle pole body component</fullName>
    </recommendedName>
</protein>